<dbReference type="CDD" id="cd08422">
    <property type="entry name" value="PBP2_CrgA_like"/>
    <property type="match status" value="1"/>
</dbReference>
<dbReference type="InterPro" id="IPR000847">
    <property type="entry name" value="LysR_HTH_N"/>
</dbReference>
<dbReference type="PANTHER" id="PTHR30537:SF5">
    <property type="entry name" value="HTH-TYPE TRANSCRIPTIONAL ACTIVATOR TTDR-RELATED"/>
    <property type="match status" value="1"/>
</dbReference>
<protein>
    <submittedName>
        <fullName evidence="6">LysR family transcriptional regulator</fullName>
    </submittedName>
</protein>
<keyword evidence="3" id="KW-0238">DNA-binding</keyword>
<dbReference type="InterPro" id="IPR005119">
    <property type="entry name" value="LysR_subst-bd"/>
</dbReference>
<keyword evidence="4" id="KW-0804">Transcription</keyword>
<evidence type="ECO:0000259" key="5">
    <source>
        <dbReference type="PROSITE" id="PS50931"/>
    </source>
</evidence>
<evidence type="ECO:0000313" key="7">
    <source>
        <dbReference type="Proteomes" id="UP000237682"/>
    </source>
</evidence>
<comment type="caution">
    <text evidence="6">The sequence shown here is derived from an EMBL/GenBank/DDBJ whole genome shotgun (WGS) entry which is preliminary data.</text>
</comment>
<dbReference type="Pfam" id="PF00126">
    <property type="entry name" value="HTH_1"/>
    <property type="match status" value="1"/>
</dbReference>
<evidence type="ECO:0000256" key="2">
    <source>
        <dbReference type="ARBA" id="ARBA00023015"/>
    </source>
</evidence>
<dbReference type="EMBL" id="PUEJ01000008">
    <property type="protein sequence ID" value="PRH85451.1"/>
    <property type="molecule type" value="Genomic_DNA"/>
</dbReference>
<evidence type="ECO:0000313" key="6">
    <source>
        <dbReference type="EMBL" id="PRH85451.1"/>
    </source>
</evidence>
<dbReference type="GO" id="GO:0006351">
    <property type="term" value="P:DNA-templated transcription"/>
    <property type="evidence" value="ECO:0007669"/>
    <property type="project" value="TreeGrafter"/>
</dbReference>
<dbReference type="Gene3D" id="3.40.190.290">
    <property type="match status" value="1"/>
</dbReference>
<dbReference type="SUPFAM" id="SSF46785">
    <property type="entry name" value="Winged helix' DNA-binding domain"/>
    <property type="match status" value="1"/>
</dbReference>
<organism evidence="6 7">
    <name type="scientific">Labrys okinawensis</name>
    <dbReference type="NCBI Taxonomy" id="346911"/>
    <lineage>
        <taxon>Bacteria</taxon>
        <taxon>Pseudomonadati</taxon>
        <taxon>Pseudomonadota</taxon>
        <taxon>Alphaproteobacteria</taxon>
        <taxon>Hyphomicrobiales</taxon>
        <taxon>Xanthobacteraceae</taxon>
        <taxon>Labrys</taxon>
    </lineage>
</organism>
<keyword evidence="2" id="KW-0805">Transcription regulation</keyword>
<dbReference type="InterPro" id="IPR036388">
    <property type="entry name" value="WH-like_DNA-bd_sf"/>
</dbReference>
<dbReference type="InterPro" id="IPR058163">
    <property type="entry name" value="LysR-type_TF_proteobact-type"/>
</dbReference>
<dbReference type="AlphaFoldDB" id="A0A2S9Q7X7"/>
<evidence type="ECO:0000256" key="3">
    <source>
        <dbReference type="ARBA" id="ARBA00023125"/>
    </source>
</evidence>
<dbReference type="PRINTS" id="PR00039">
    <property type="entry name" value="HTHLYSR"/>
</dbReference>
<dbReference type="RefSeq" id="WP_105864011.1">
    <property type="nucleotide sequence ID" value="NZ_PUEJ01000008.1"/>
</dbReference>
<dbReference type="GO" id="GO:0043565">
    <property type="term" value="F:sequence-specific DNA binding"/>
    <property type="evidence" value="ECO:0007669"/>
    <property type="project" value="TreeGrafter"/>
</dbReference>
<dbReference type="PANTHER" id="PTHR30537">
    <property type="entry name" value="HTH-TYPE TRANSCRIPTIONAL REGULATOR"/>
    <property type="match status" value="1"/>
</dbReference>
<dbReference type="Gene3D" id="1.10.10.10">
    <property type="entry name" value="Winged helix-like DNA-binding domain superfamily/Winged helix DNA-binding domain"/>
    <property type="match status" value="1"/>
</dbReference>
<dbReference type="FunFam" id="1.10.10.10:FF:000001">
    <property type="entry name" value="LysR family transcriptional regulator"/>
    <property type="match status" value="1"/>
</dbReference>
<dbReference type="InterPro" id="IPR036390">
    <property type="entry name" value="WH_DNA-bd_sf"/>
</dbReference>
<name>A0A2S9Q7X7_9HYPH</name>
<dbReference type="Pfam" id="PF03466">
    <property type="entry name" value="LysR_substrate"/>
    <property type="match status" value="1"/>
</dbReference>
<reference evidence="6 7" key="1">
    <citation type="submission" date="2018-02" db="EMBL/GenBank/DDBJ databases">
        <title>Whole genome sequencing of endophytic bacterium.</title>
        <authorList>
            <person name="Eedara R."/>
            <person name="Podile A.R."/>
        </authorList>
    </citation>
    <scope>NUCLEOTIDE SEQUENCE [LARGE SCALE GENOMIC DNA]</scope>
    <source>
        <strain evidence="6 7">RP1T</strain>
    </source>
</reference>
<dbReference type="GO" id="GO:0003700">
    <property type="term" value="F:DNA-binding transcription factor activity"/>
    <property type="evidence" value="ECO:0007669"/>
    <property type="project" value="InterPro"/>
</dbReference>
<evidence type="ECO:0000256" key="4">
    <source>
        <dbReference type="ARBA" id="ARBA00023163"/>
    </source>
</evidence>
<proteinExistence type="inferred from homology"/>
<dbReference type="PROSITE" id="PS50931">
    <property type="entry name" value="HTH_LYSR"/>
    <property type="match status" value="1"/>
</dbReference>
<keyword evidence="7" id="KW-1185">Reference proteome</keyword>
<comment type="similarity">
    <text evidence="1">Belongs to the LysR transcriptional regulatory family.</text>
</comment>
<accession>A0A2S9Q7X7</accession>
<evidence type="ECO:0000256" key="1">
    <source>
        <dbReference type="ARBA" id="ARBA00009437"/>
    </source>
</evidence>
<dbReference type="Proteomes" id="UP000237682">
    <property type="component" value="Unassembled WGS sequence"/>
</dbReference>
<dbReference type="OrthoDB" id="9786526at2"/>
<feature type="domain" description="HTH lysR-type" evidence="5">
    <location>
        <begin position="1"/>
        <end position="59"/>
    </location>
</feature>
<gene>
    <name evidence="6" type="ORF">C5L14_20900</name>
</gene>
<sequence>MDIVGALRTFLRVAQTGSFTAAAADLDLTQPAVSRQVSALEARLGLRLLHRTTVALALTAEGERLIPMALRVIEAVEALGESAGAGEAAVTGRVRLSLPAPLGLAFAERLPDLLARHPGLTVDLLLREAPSDLIGEGIDLEVRLGAVEDSSLTGRRIGWTTAYLVAAPCYLARRPAPVRPKEVPGHDCICYARAGDGRLWCFSDGADETRLRIAPRLVADSAVAVHRAALAGGGLAILSHILAGPDIAAGRLVSLMPDFPPARLPITLVYPSRRNLPQRVKVVMEFLVEAVRGDAMMG</sequence>
<dbReference type="SUPFAM" id="SSF53850">
    <property type="entry name" value="Periplasmic binding protein-like II"/>
    <property type="match status" value="1"/>
</dbReference>